<evidence type="ECO:0000313" key="2">
    <source>
        <dbReference type="Proteomes" id="UP001280121"/>
    </source>
</evidence>
<protein>
    <recommendedName>
        <fullName evidence="3">Endonuclease/exonuclease/phosphatase domain-containing protein</fullName>
    </recommendedName>
</protein>
<evidence type="ECO:0000313" key="1">
    <source>
        <dbReference type="EMBL" id="KAK2648769.1"/>
    </source>
</evidence>
<accession>A0AAD9U7C3</accession>
<dbReference type="EMBL" id="JANJYI010000005">
    <property type="protein sequence ID" value="KAK2648769.1"/>
    <property type="molecule type" value="Genomic_DNA"/>
</dbReference>
<reference evidence="1" key="1">
    <citation type="journal article" date="2023" name="Plant J.">
        <title>Genome sequences and population genomics provide insights into the demographic history, inbreeding, and mutation load of two 'living fossil' tree species of Dipteronia.</title>
        <authorList>
            <person name="Feng Y."/>
            <person name="Comes H.P."/>
            <person name="Chen J."/>
            <person name="Zhu S."/>
            <person name="Lu R."/>
            <person name="Zhang X."/>
            <person name="Li P."/>
            <person name="Qiu J."/>
            <person name="Olsen K.M."/>
            <person name="Qiu Y."/>
        </authorList>
    </citation>
    <scope>NUCLEOTIDE SEQUENCE</scope>
    <source>
        <strain evidence="1">KIB01</strain>
    </source>
</reference>
<sequence length="270" mass="31033">MVRSLVEKHKHVFLFFQESELTSFDNRPVRSLKGSLLNRSMSVNTDGKARGLISLWNEDLFTCKVCITGKRYIILAGELVILKKEAAFYNIYASNEERERKQLWDFLYTTQTTFSMPWCLSGDFNAILNPSERKGGESAVGSIRSFNEFILKAKVVDIPMIGSPFTWTNNMERDSWARLDPFLFSPTMLLWFPKLSQRGLHRALSNHNAILVKWNVKDSTKMEDKLATIEAKAVVKRLVGWIETREDKYNDGVVEESSLEEAKLEAKVVH</sequence>
<dbReference type="PANTHER" id="PTHR33710:SF64">
    <property type="entry name" value="ENDONUCLEASE_EXONUCLEASE_PHOSPHATASE DOMAIN-CONTAINING PROTEIN"/>
    <property type="match status" value="1"/>
</dbReference>
<dbReference type="Gene3D" id="3.60.10.10">
    <property type="entry name" value="Endonuclease/exonuclease/phosphatase"/>
    <property type="match status" value="1"/>
</dbReference>
<proteinExistence type="predicted"/>
<comment type="caution">
    <text evidence="1">The sequence shown here is derived from an EMBL/GenBank/DDBJ whole genome shotgun (WGS) entry which is preliminary data.</text>
</comment>
<name>A0AAD9U7C3_9ROSI</name>
<keyword evidence="2" id="KW-1185">Reference proteome</keyword>
<evidence type="ECO:0008006" key="3">
    <source>
        <dbReference type="Google" id="ProtNLM"/>
    </source>
</evidence>
<gene>
    <name evidence="1" type="ORF">Ddye_016258</name>
</gene>
<dbReference type="Proteomes" id="UP001280121">
    <property type="component" value="Unassembled WGS sequence"/>
</dbReference>
<dbReference type="PANTHER" id="PTHR33710">
    <property type="entry name" value="BNAC02G09200D PROTEIN"/>
    <property type="match status" value="1"/>
</dbReference>
<organism evidence="1 2">
    <name type="scientific">Dipteronia dyeriana</name>
    <dbReference type="NCBI Taxonomy" id="168575"/>
    <lineage>
        <taxon>Eukaryota</taxon>
        <taxon>Viridiplantae</taxon>
        <taxon>Streptophyta</taxon>
        <taxon>Embryophyta</taxon>
        <taxon>Tracheophyta</taxon>
        <taxon>Spermatophyta</taxon>
        <taxon>Magnoliopsida</taxon>
        <taxon>eudicotyledons</taxon>
        <taxon>Gunneridae</taxon>
        <taxon>Pentapetalae</taxon>
        <taxon>rosids</taxon>
        <taxon>malvids</taxon>
        <taxon>Sapindales</taxon>
        <taxon>Sapindaceae</taxon>
        <taxon>Hippocastanoideae</taxon>
        <taxon>Acereae</taxon>
        <taxon>Dipteronia</taxon>
    </lineage>
</organism>
<dbReference type="SUPFAM" id="SSF56219">
    <property type="entry name" value="DNase I-like"/>
    <property type="match status" value="1"/>
</dbReference>
<dbReference type="InterPro" id="IPR036691">
    <property type="entry name" value="Endo/exonu/phosph_ase_sf"/>
</dbReference>
<dbReference type="AlphaFoldDB" id="A0AAD9U7C3"/>